<dbReference type="GeneID" id="92760238"/>
<gene>
    <name evidence="2" type="ORF">I6I10_08720</name>
    <name evidence="3" type="ORF">I6J21_07420</name>
</gene>
<name>A0A7T4EDX7_9CORY</name>
<accession>A0A7T4EDX7</accession>
<dbReference type="AlphaFoldDB" id="A0A7T4EDX7"/>
<dbReference type="SUPFAM" id="SSF48403">
    <property type="entry name" value="Ankyrin repeat"/>
    <property type="match status" value="1"/>
</dbReference>
<dbReference type="Pfam" id="PF12796">
    <property type="entry name" value="Ank_2"/>
    <property type="match status" value="1"/>
</dbReference>
<evidence type="ECO:0000256" key="1">
    <source>
        <dbReference type="PROSITE-ProRule" id="PRU00023"/>
    </source>
</evidence>
<dbReference type="InterPro" id="IPR036770">
    <property type="entry name" value="Ankyrin_rpt-contain_sf"/>
</dbReference>
<dbReference type="PROSITE" id="PS50088">
    <property type="entry name" value="ANK_REPEAT"/>
    <property type="match status" value="1"/>
</dbReference>
<proteinExistence type="predicted"/>
<dbReference type="SMART" id="SM00248">
    <property type="entry name" value="ANK"/>
    <property type="match status" value="1"/>
</dbReference>
<dbReference type="OrthoDB" id="306540at2"/>
<dbReference type="EMBL" id="CP066007">
    <property type="protein sequence ID" value="QQB45592.1"/>
    <property type="molecule type" value="Genomic_DNA"/>
</dbReference>
<dbReference type="Gene3D" id="1.25.40.20">
    <property type="entry name" value="Ankyrin repeat-containing domain"/>
    <property type="match status" value="1"/>
</dbReference>
<evidence type="ECO:0000313" key="4">
    <source>
        <dbReference type="Proteomes" id="UP000596145"/>
    </source>
</evidence>
<dbReference type="EMBL" id="CP069534">
    <property type="protein sequence ID" value="QRP69653.1"/>
    <property type="molecule type" value="Genomic_DNA"/>
</dbReference>
<dbReference type="Proteomes" id="UP000596145">
    <property type="component" value="Chromosome"/>
</dbReference>
<evidence type="ECO:0000313" key="3">
    <source>
        <dbReference type="EMBL" id="QRP69653.1"/>
    </source>
</evidence>
<dbReference type="Proteomes" id="UP000617681">
    <property type="component" value="Chromosome"/>
</dbReference>
<organism evidence="2 4">
    <name type="scientific">Corynebacterium glucuronolyticum</name>
    <dbReference type="NCBI Taxonomy" id="39791"/>
    <lineage>
        <taxon>Bacteria</taxon>
        <taxon>Bacillati</taxon>
        <taxon>Actinomycetota</taxon>
        <taxon>Actinomycetes</taxon>
        <taxon>Mycobacteriales</taxon>
        <taxon>Corynebacteriaceae</taxon>
        <taxon>Corynebacterium</taxon>
    </lineage>
</organism>
<dbReference type="InterPro" id="IPR002110">
    <property type="entry name" value="Ankyrin_rpt"/>
</dbReference>
<keyword evidence="1" id="KW-0040">ANK repeat</keyword>
<sequence>MTNNSSPQNSPSMDEETVAFASKIFNLARSTTPEDAELLLEYVRAGVPVDLTNEDGNTLLMLSAYSGNRAAVRGLIDLGADVNRLNKRNQSIIAGALFKGEDAIVTDLKKAGAHLDLGHPTARETAAMFGRAHLLEADDA</sequence>
<protein>
    <submittedName>
        <fullName evidence="2">Ankyrin repeat domain-containing protein</fullName>
    </submittedName>
</protein>
<dbReference type="PROSITE" id="PS50297">
    <property type="entry name" value="ANK_REP_REGION"/>
    <property type="match status" value="1"/>
</dbReference>
<dbReference type="RefSeq" id="WP_005389788.1">
    <property type="nucleotide sequence ID" value="NZ_CP066007.1"/>
</dbReference>
<feature type="repeat" description="ANK" evidence="1">
    <location>
        <begin position="55"/>
        <end position="87"/>
    </location>
</feature>
<evidence type="ECO:0000313" key="2">
    <source>
        <dbReference type="EMBL" id="QQB45592.1"/>
    </source>
</evidence>
<reference evidence="2 4" key="1">
    <citation type="submission" date="2020-12" db="EMBL/GenBank/DDBJ databases">
        <title>FDA dAtabase for Regulatory Grade micrObial Sequences (FDA-ARGOS): Supporting development and validation of Infectious Disease Dx tests.</title>
        <authorList>
            <person name="Sproer C."/>
            <person name="Gronow S."/>
            <person name="Severitt S."/>
            <person name="Schroder I."/>
            <person name="Tallon L."/>
            <person name="Sadzewicz L."/>
            <person name="Zhao X."/>
            <person name="Boylan J."/>
            <person name="Ott S."/>
            <person name="Bowen H."/>
            <person name="Vavikolanu K."/>
            <person name="Mehta A."/>
            <person name="Aluvathingal J."/>
            <person name="Nadendla S."/>
            <person name="Lowell S."/>
            <person name="Myers T."/>
            <person name="Yan Y."/>
            <person name="Sichtig H."/>
        </authorList>
    </citation>
    <scope>NUCLEOTIDE SEQUENCE [LARGE SCALE GENOMIC DNA]</scope>
    <source>
        <strain evidence="2 4">FDAARGOS_1053</strain>
        <strain evidence="3">FDAARGOS_1191</strain>
    </source>
</reference>